<organism evidence="1 2">
    <name type="scientific">Fusarium oxysporum f. sp. conglutinans</name>
    <dbReference type="NCBI Taxonomy" id="100902"/>
    <lineage>
        <taxon>Eukaryota</taxon>
        <taxon>Fungi</taxon>
        <taxon>Dikarya</taxon>
        <taxon>Ascomycota</taxon>
        <taxon>Pezizomycotina</taxon>
        <taxon>Sordariomycetes</taxon>
        <taxon>Hypocreomycetidae</taxon>
        <taxon>Hypocreales</taxon>
        <taxon>Nectriaceae</taxon>
        <taxon>Fusarium</taxon>
        <taxon>Fusarium oxysporum species complex</taxon>
    </lineage>
</organism>
<dbReference type="Proteomes" id="UP000593570">
    <property type="component" value="Unassembled WGS sequence"/>
</dbReference>
<gene>
    <name evidence="1" type="ORF">HZS61_005950</name>
</gene>
<dbReference type="AlphaFoldDB" id="A0A8H6LD72"/>
<protein>
    <submittedName>
        <fullName evidence="1">Uncharacterized protein</fullName>
    </submittedName>
</protein>
<evidence type="ECO:0000313" key="1">
    <source>
        <dbReference type="EMBL" id="KAF6514816.1"/>
    </source>
</evidence>
<accession>A0A8H6LD72</accession>
<sequence length="166" mass="17900">MGNFIDAFKVQLLRSDLDQVSDDSSTGATGIWNHAKKIQQATRNYFANASPSGELYANVAALKLIPDIGAALAGSIGHPRGESFEVSNLGTFSQAKNIKGDVKLLWHRGKVLLSRCAYAGGAPLVICVLNNEEYVGFGFTWQDGSIEESIVQAVIDGITTYFNTRT</sequence>
<comment type="caution">
    <text evidence="1">The sequence shown here is derived from an EMBL/GenBank/DDBJ whole genome shotgun (WGS) entry which is preliminary data.</text>
</comment>
<reference evidence="1 2" key="1">
    <citation type="journal article" date="2020" name="bioRxiv">
        <title>A chromosome-scale genome assembly for the Fusarium oxysporum strain Fo5176 to establish a model Arabidopsis-fungal pathosystem.</title>
        <authorList>
            <person name="Fokkens L."/>
            <person name="Guo L."/>
            <person name="Dora S."/>
            <person name="Wang B."/>
            <person name="Ye K."/>
            <person name="Sanchez-Rodriguez C."/>
            <person name="Croll D."/>
        </authorList>
    </citation>
    <scope>NUCLEOTIDE SEQUENCE [LARGE SCALE GENOMIC DNA]</scope>
    <source>
        <strain evidence="1 2">Fo5176</strain>
    </source>
</reference>
<evidence type="ECO:0000313" key="2">
    <source>
        <dbReference type="Proteomes" id="UP000593570"/>
    </source>
</evidence>
<dbReference type="EMBL" id="JACDXP010000015">
    <property type="protein sequence ID" value="KAF6514816.1"/>
    <property type="molecule type" value="Genomic_DNA"/>
</dbReference>
<name>A0A8H6LD72_FUSOX</name>
<proteinExistence type="predicted"/>